<proteinExistence type="predicted"/>
<keyword evidence="1" id="KW-0812">Transmembrane</keyword>
<feature type="transmembrane region" description="Helical" evidence="1">
    <location>
        <begin position="12"/>
        <end position="30"/>
    </location>
</feature>
<gene>
    <name evidence="2" type="ORF">SDC9_147209</name>
</gene>
<dbReference type="AlphaFoldDB" id="A0A645EDA4"/>
<organism evidence="2">
    <name type="scientific">bioreactor metagenome</name>
    <dbReference type="NCBI Taxonomy" id="1076179"/>
    <lineage>
        <taxon>unclassified sequences</taxon>
        <taxon>metagenomes</taxon>
        <taxon>ecological metagenomes</taxon>
    </lineage>
</organism>
<protein>
    <submittedName>
        <fullName evidence="2">Uncharacterized protein</fullName>
    </submittedName>
</protein>
<keyword evidence="1" id="KW-0472">Membrane</keyword>
<evidence type="ECO:0000313" key="2">
    <source>
        <dbReference type="EMBL" id="MPN00015.1"/>
    </source>
</evidence>
<reference evidence="2" key="1">
    <citation type="submission" date="2019-08" db="EMBL/GenBank/DDBJ databases">
        <authorList>
            <person name="Kucharzyk K."/>
            <person name="Murdoch R.W."/>
            <person name="Higgins S."/>
            <person name="Loffler F."/>
        </authorList>
    </citation>
    <scope>NUCLEOTIDE SEQUENCE</scope>
</reference>
<accession>A0A645EDA4</accession>
<keyword evidence="1" id="KW-1133">Transmembrane helix</keyword>
<sequence length="33" mass="3428">MNVNTINKAKILGVITAVMVMASSTLVSFADST</sequence>
<evidence type="ECO:0000256" key="1">
    <source>
        <dbReference type="SAM" id="Phobius"/>
    </source>
</evidence>
<comment type="caution">
    <text evidence="2">The sequence shown here is derived from an EMBL/GenBank/DDBJ whole genome shotgun (WGS) entry which is preliminary data.</text>
</comment>
<dbReference type="EMBL" id="VSSQ01046065">
    <property type="protein sequence ID" value="MPN00015.1"/>
    <property type="molecule type" value="Genomic_DNA"/>
</dbReference>
<name>A0A645EDA4_9ZZZZ</name>